<protein>
    <submittedName>
        <fullName evidence="1">Uncharacterized protein</fullName>
    </submittedName>
</protein>
<accession>A0A6A4P200</accession>
<dbReference type="Proteomes" id="UP000447434">
    <property type="component" value="Chromosome 17"/>
</dbReference>
<organism evidence="1 2">
    <name type="scientific">Lupinus albus</name>
    <name type="common">White lupine</name>
    <name type="synonym">Lupinus termis</name>
    <dbReference type="NCBI Taxonomy" id="3870"/>
    <lineage>
        <taxon>Eukaryota</taxon>
        <taxon>Viridiplantae</taxon>
        <taxon>Streptophyta</taxon>
        <taxon>Embryophyta</taxon>
        <taxon>Tracheophyta</taxon>
        <taxon>Spermatophyta</taxon>
        <taxon>Magnoliopsida</taxon>
        <taxon>eudicotyledons</taxon>
        <taxon>Gunneridae</taxon>
        <taxon>Pentapetalae</taxon>
        <taxon>rosids</taxon>
        <taxon>fabids</taxon>
        <taxon>Fabales</taxon>
        <taxon>Fabaceae</taxon>
        <taxon>Papilionoideae</taxon>
        <taxon>50 kb inversion clade</taxon>
        <taxon>genistoids sensu lato</taxon>
        <taxon>core genistoids</taxon>
        <taxon>Genisteae</taxon>
        <taxon>Lupinus</taxon>
    </lineage>
</organism>
<name>A0A6A4P200_LUPAL</name>
<proteinExistence type="predicted"/>
<keyword evidence="2" id="KW-1185">Reference proteome</keyword>
<comment type="caution">
    <text evidence="1">The sequence shown here is derived from an EMBL/GenBank/DDBJ whole genome shotgun (WGS) entry which is preliminary data.</text>
</comment>
<evidence type="ECO:0000313" key="2">
    <source>
        <dbReference type="Proteomes" id="UP000447434"/>
    </source>
</evidence>
<evidence type="ECO:0000313" key="1">
    <source>
        <dbReference type="EMBL" id="KAE9595451.1"/>
    </source>
</evidence>
<reference evidence="2" key="1">
    <citation type="journal article" date="2020" name="Nat. Commun.">
        <title>Genome sequence of the cluster root forming white lupin.</title>
        <authorList>
            <person name="Hufnagel B."/>
            <person name="Marques A."/>
            <person name="Soriano A."/>
            <person name="Marques L."/>
            <person name="Divol F."/>
            <person name="Doumas P."/>
            <person name="Sallet E."/>
            <person name="Mancinotti D."/>
            <person name="Carrere S."/>
            <person name="Marande W."/>
            <person name="Arribat S."/>
            <person name="Keller J."/>
            <person name="Huneau C."/>
            <person name="Blein T."/>
            <person name="Aime D."/>
            <person name="Laguerre M."/>
            <person name="Taylor J."/>
            <person name="Schubert V."/>
            <person name="Nelson M."/>
            <person name="Geu-Flores F."/>
            <person name="Crespi M."/>
            <person name="Gallardo-Guerrero K."/>
            <person name="Delaux P.-M."/>
            <person name="Salse J."/>
            <person name="Berges H."/>
            <person name="Guyot R."/>
            <person name="Gouzy J."/>
            <person name="Peret B."/>
        </authorList>
    </citation>
    <scope>NUCLEOTIDE SEQUENCE [LARGE SCALE GENOMIC DNA]</scope>
    <source>
        <strain evidence="2">cv. Amiga</strain>
    </source>
</reference>
<dbReference type="EMBL" id="WOCE01000017">
    <property type="protein sequence ID" value="KAE9595451.1"/>
    <property type="molecule type" value="Genomic_DNA"/>
</dbReference>
<gene>
    <name evidence="1" type="ORF">Lalb_Chr17g0338931</name>
</gene>
<dbReference type="AlphaFoldDB" id="A0A6A4P200"/>
<sequence>MVLIPSLLRNRPPNLDIRNPKPMVIGLKDFSTFLTIKCSGDSKKVVRPKIGARQR</sequence>